<dbReference type="GO" id="GO:0016020">
    <property type="term" value="C:membrane"/>
    <property type="evidence" value="ECO:0007669"/>
    <property type="project" value="InterPro"/>
</dbReference>
<dbReference type="EMBL" id="LSRX01001346">
    <property type="protein sequence ID" value="OLP80773.1"/>
    <property type="molecule type" value="Genomic_DNA"/>
</dbReference>
<feature type="transmembrane region" description="Helical" evidence="2">
    <location>
        <begin position="605"/>
        <end position="631"/>
    </location>
</feature>
<dbReference type="GO" id="GO:0016410">
    <property type="term" value="F:N-acyltransferase activity"/>
    <property type="evidence" value="ECO:0007669"/>
    <property type="project" value="InterPro"/>
</dbReference>
<proteinExistence type="predicted"/>
<dbReference type="PANTHER" id="PTHR38686:SF1">
    <property type="entry name" value="APOLIPOPROTEIN N-ACYLTRANSFERASE"/>
    <property type="match status" value="1"/>
</dbReference>
<feature type="non-terminal residue" evidence="3">
    <location>
        <position position="780"/>
    </location>
</feature>
<dbReference type="Gene3D" id="3.60.110.10">
    <property type="entry name" value="Carbon-nitrogen hydrolase"/>
    <property type="match status" value="1"/>
</dbReference>
<evidence type="ECO:0000256" key="2">
    <source>
        <dbReference type="SAM" id="Phobius"/>
    </source>
</evidence>
<keyword evidence="4" id="KW-1185">Reference proteome</keyword>
<dbReference type="InterPro" id="IPR004563">
    <property type="entry name" value="Apolipo_AcylTrfase"/>
</dbReference>
<name>A0A1Q9CCW3_SYMMI</name>
<sequence length="780" mass="85697">MATRPMVIDLDDDEIEDFPKDLPVLPAAPPAALPQPDITPEPRRRVPSSQLTPPKPKQPRVPEVSESASSSSSKRLRIQLEDWGPDRVWQRSAKVAIPQELQAGTASLALLLVSLDDRLLFPPPGFEEGCGESPDALRSCRNVARSQGSVPVVDLHGSGCPSPFLAMQSSLEVEDLLPAGATAMSRESQTSAMTTHQLLVVCGLALLTRFFTNLEAIPGMSTLSMACCCVLAEAVGPLWLFLLSLVGVGIMQGLSTWGYLQANALLICVLLQIPLSIAYLTHRRLVKLHPESSVVTLAFPCINTALWILSFFFLPIGSIASPAYDLAGQALILTHCAAWFGRSGVTFVLSWLAAAGAHRFTRPTAVRGWRASLYTLFFLCLAGGVRYYAPTTFMGMEFEPPGGEPEDYYRVSCISMMRDMYGETQKRLEAGDDIVMHSEVSTPASGGSPVPKYQDLLQKHYEKTQIHAVVVLCYRQDGRSWYNLVSKDGSVMSYAKNHPVPVIEAGLKPGTICFDTDFPSVTRRIGSADMLLESSATWSNIGRQHLHGHQYAALENGQTLVKCTYMGFSGAINPYGSIIIQLPQTKRNAVYFQVPRFPKAIVFPWMYTAFDAFMGISACVWLVLALFGVLLTGRALEVTRHGVSVLLHVHGFRPYFYVTKPSGEVDLEACLQSLDRLVRSNDGGVDMLEEVEKTPLMNFQPSAERFIRVVVSSPKCLKSCKSKLEYGLTLPEGVRWQSQAFEVVQLPQRILVDVAGAGGGWFEVPPGRFRLRPWPRAAKT</sequence>
<dbReference type="AlphaFoldDB" id="A0A1Q9CCW3"/>
<comment type="caution">
    <text evidence="3">The sequence shown here is derived from an EMBL/GenBank/DDBJ whole genome shotgun (WGS) entry which is preliminary data.</text>
</comment>
<dbReference type="InterPro" id="IPR036526">
    <property type="entry name" value="C-N_Hydrolase_sf"/>
</dbReference>
<dbReference type="SUPFAM" id="SSF53098">
    <property type="entry name" value="Ribonuclease H-like"/>
    <property type="match status" value="1"/>
</dbReference>
<reference evidence="3 4" key="1">
    <citation type="submission" date="2016-02" db="EMBL/GenBank/DDBJ databases">
        <title>Genome analysis of coral dinoflagellate symbionts highlights evolutionary adaptations to a symbiotic lifestyle.</title>
        <authorList>
            <person name="Aranda M."/>
            <person name="Li Y."/>
            <person name="Liew Y.J."/>
            <person name="Baumgarten S."/>
            <person name="Simakov O."/>
            <person name="Wilson M."/>
            <person name="Piel J."/>
            <person name="Ashoor H."/>
            <person name="Bougouffa S."/>
            <person name="Bajic V.B."/>
            <person name="Ryu T."/>
            <person name="Ravasi T."/>
            <person name="Bayer T."/>
            <person name="Micklem G."/>
            <person name="Kim H."/>
            <person name="Bhak J."/>
            <person name="Lajeunesse T.C."/>
            <person name="Voolstra C.R."/>
        </authorList>
    </citation>
    <scope>NUCLEOTIDE SEQUENCE [LARGE SCALE GENOMIC DNA]</scope>
    <source>
        <strain evidence="3 4">CCMP2467</strain>
    </source>
</reference>
<dbReference type="PANTHER" id="PTHR38686">
    <property type="entry name" value="APOLIPOPROTEIN N-ACYLTRANSFERASE"/>
    <property type="match status" value="1"/>
</dbReference>
<feature type="transmembrane region" description="Helical" evidence="2">
    <location>
        <begin position="369"/>
        <end position="389"/>
    </location>
</feature>
<feature type="region of interest" description="Disordered" evidence="1">
    <location>
        <begin position="1"/>
        <end position="76"/>
    </location>
</feature>
<feature type="transmembrane region" description="Helical" evidence="2">
    <location>
        <begin position="294"/>
        <end position="317"/>
    </location>
</feature>
<organism evidence="3 4">
    <name type="scientific">Symbiodinium microadriaticum</name>
    <name type="common">Dinoflagellate</name>
    <name type="synonym">Zooxanthella microadriatica</name>
    <dbReference type="NCBI Taxonomy" id="2951"/>
    <lineage>
        <taxon>Eukaryota</taxon>
        <taxon>Sar</taxon>
        <taxon>Alveolata</taxon>
        <taxon>Dinophyceae</taxon>
        <taxon>Suessiales</taxon>
        <taxon>Symbiodiniaceae</taxon>
        <taxon>Symbiodinium</taxon>
    </lineage>
</organism>
<evidence type="ECO:0000313" key="3">
    <source>
        <dbReference type="EMBL" id="OLP80773.1"/>
    </source>
</evidence>
<dbReference type="GO" id="GO:0042158">
    <property type="term" value="P:lipoprotein biosynthetic process"/>
    <property type="evidence" value="ECO:0007669"/>
    <property type="project" value="InterPro"/>
</dbReference>
<accession>A0A1Q9CCW3</accession>
<feature type="transmembrane region" description="Helical" evidence="2">
    <location>
        <begin position="337"/>
        <end position="357"/>
    </location>
</feature>
<dbReference type="SUPFAM" id="SSF56317">
    <property type="entry name" value="Carbon-nitrogen hydrolase"/>
    <property type="match status" value="1"/>
</dbReference>
<dbReference type="OrthoDB" id="421298at2759"/>
<keyword evidence="2" id="KW-0472">Membrane</keyword>
<keyword evidence="2" id="KW-1133">Transmembrane helix</keyword>
<evidence type="ECO:0000313" key="4">
    <source>
        <dbReference type="Proteomes" id="UP000186817"/>
    </source>
</evidence>
<keyword evidence="2" id="KW-0812">Transmembrane</keyword>
<evidence type="ECO:0000256" key="1">
    <source>
        <dbReference type="SAM" id="MobiDB-lite"/>
    </source>
</evidence>
<feature type="transmembrane region" description="Helical" evidence="2">
    <location>
        <begin position="262"/>
        <end position="282"/>
    </location>
</feature>
<gene>
    <name evidence="3" type="primary">POLD1</name>
    <name evidence="3" type="ORF">AK812_SmicGene38768</name>
</gene>
<dbReference type="Gene3D" id="3.30.342.10">
    <property type="entry name" value="DNA Polymerase, chain B, domain 1"/>
    <property type="match status" value="1"/>
</dbReference>
<dbReference type="InterPro" id="IPR012337">
    <property type="entry name" value="RNaseH-like_sf"/>
</dbReference>
<feature type="transmembrane region" description="Helical" evidence="2">
    <location>
        <begin position="223"/>
        <end position="250"/>
    </location>
</feature>
<protein>
    <submittedName>
        <fullName evidence="3">DNA polymerase delta catalytic subunit</fullName>
    </submittedName>
</protein>
<feature type="compositionally biased region" description="Pro residues" evidence="1">
    <location>
        <begin position="26"/>
        <end position="39"/>
    </location>
</feature>
<dbReference type="Proteomes" id="UP000186817">
    <property type="component" value="Unassembled WGS sequence"/>
</dbReference>